<organism evidence="1 2">
    <name type="scientific">Pseudonocardia parietis</name>
    <dbReference type="NCBI Taxonomy" id="570936"/>
    <lineage>
        <taxon>Bacteria</taxon>
        <taxon>Bacillati</taxon>
        <taxon>Actinomycetota</taxon>
        <taxon>Actinomycetes</taxon>
        <taxon>Pseudonocardiales</taxon>
        <taxon>Pseudonocardiaceae</taxon>
        <taxon>Pseudonocardia</taxon>
    </lineage>
</organism>
<keyword evidence="2" id="KW-1185">Reference proteome</keyword>
<dbReference type="Pfam" id="PF04075">
    <property type="entry name" value="F420H2_quin_red"/>
    <property type="match status" value="1"/>
</dbReference>
<accession>A0ABS4VW07</accession>
<dbReference type="InterPro" id="IPR012349">
    <property type="entry name" value="Split_barrel_FMN-bd"/>
</dbReference>
<evidence type="ECO:0000313" key="1">
    <source>
        <dbReference type="EMBL" id="MBP2368120.1"/>
    </source>
</evidence>
<reference evidence="1 2" key="1">
    <citation type="submission" date="2021-03" db="EMBL/GenBank/DDBJ databases">
        <title>Sequencing the genomes of 1000 actinobacteria strains.</title>
        <authorList>
            <person name="Klenk H.-P."/>
        </authorList>
    </citation>
    <scope>NUCLEOTIDE SEQUENCE [LARGE SCALE GENOMIC DNA]</scope>
    <source>
        <strain evidence="1 2">DSM 45256</strain>
    </source>
</reference>
<dbReference type="InterPro" id="IPR004378">
    <property type="entry name" value="F420H2_quin_Rdtase"/>
</dbReference>
<protein>
    <recommendedName>
        <fullName evidence="3">Deazaflavin-dependent oxidoreductase (Nitroreductase family)</fullName>
    </recommendedName>
</protein>
<comment type="caution">
    <text evidence="1">The sequence shown here is derived from an EMBL/GenBank/DDBJ whole genome shotgun (WGS) entry which is preliminary data.</text>
</comment>
<evidence type="ECO:0000313" key="2">
    <source>
        <dbReference type="Proteomes" id="UP001519295"/>
    </source>
</evidence>
<dbReference type="Gene3D" id="2.30.110.10">
    <property type="entry name" value="Electron Transport, Fmn-binding Protein, Chain A"/>
    <property type="match status" value="1"/>
</dbReference>
<dbReference type="RefSeq" id="WP_210028388.1">
    <property type="nucleotide sequence ID" value="NZ_JAGINU010000001.1"/>
</dbReference>
<evidence type="ECO:0008006" key="3">
    <source>
        <dbReference type="Google" id="ProtNLM"/>
    </source>
</evidence>
<sequence length="154" mass="16467">MIDDPRSLIRAPRGLKEMNDEFLGRRERGELPFELPVLTVPGRRSGAPRSTPLTVHESGGTRFVVGGFPAADWIKNVRAADGRATLSSAPTAEPEPVVLTELPADAARPVLRAWPEVTPDGVELMVENGVAAEPTPEALGELAGICPVFRVDPV</sequence>
<dbReference type="EMBL" id="JAGINU010000001">
    <property type="protein sequence ID" value="MBP2368120.1"/>
    <property type="molecule type" value="Genomic_DNA"/>
</dbReference>
<name>A0ABS4VW07_9PSEU</name>
<gene>
    <name evidence="1" type="ORF">JOF36_003816</name>
</gene>
<dbReference type="Proteomes" id="UP001519295">
    <property type="component" value="Unassembled WGS sequence"/>
</dbReference>
<proteinExistence type="predicted"/>